<name>A0AC61U1G1_9MICO</name>
<dbReference type="Proteomes" id="UP001059663">
    <property type="component" value="Chromosome"/>
</dbReference>
<organism evidence="1 2">
    <name type="scientific">Janibacter limosus</name>
    <dbReference type="NCBI Taxonomy" id="53458"/>
    <lineage>
        <taxon>Bacteria</taxon>
        <taxon>Bacillati</taxon>
        <taxon>Actinomycetota</taxon>
        <taxon>Actinomycetes</taxon>
        <taxon>Micrococcales</taxon>
        <taxon>Intrasporangiaceae</taxon>
        <taxon>Janibacter</taxon>
    </lineage>
</organism>
<proteinExistence type="predicted"/>
<reference evidence="1" key="1">
    <citation type="submission" date="2021-11" db="EMBL/GenBank/DDBJ databases">
        <title>Study of the species diversity of bacterial strains isolated from a unique natural object - Shulgan-Tash cave (Bashkiria).</title>
        <authorList>
            <person name="Sazanova A.L."/>
            <person name="Chirak E.R."/>
            <person name="Safronova V.I."/>
        </authorList>
    </citation>
    <scope>NUCLEOTIDE SEQUENCE</scope>
    <source>
        <strain evidence="1">P1</strain>
    </source>
</reference>
<accession>A0AC61U1G1</accession>
<gene>
    <name evidence="1" type="ORF">LP422_14075</name>
</gene>
<evidence type="ECO:0000313" key="2">
    <source>
        <dbReference type="Proteomes" id="UP001059663"/>
    </source>
</evidence>
<evidence type="ECO:0000313" key="1">
    <source>
        <dbReference type="EMBL" id="UUZ43854.1"/>
    </source>
</evidence>
<sequence length="202" mass="21532">MSLHLTSTSFSCGFHATGGGSDGWVGVLELVLVDPVAEFGERSVTSGAAGSCGPEQEATTDTLAEVNAAVITARRSGRNWSISRTGGVPFREVLAELDQHSAVAFALGKPLPPEMVVHGGCSLGLIWRRDGTGRRRFGVRDQCYLIDACIHRAQLRPVQESVCDSSTRVPGVSDHSVDHRWYWAIVGAATVDRVGVRANAFA</sequence>
<protein>
    <submittedName>
        <fullName evidence="1">Uncharacterized protein</fullName>
    </submittedName>
</protein>
<dbReference type="EMBL" id="CP087977">
    <property type="protein sequence ID" value="UUZ43854.1"/>
    <property type="molecule type" value="Genomic_DNA"/>
</dbReference>